<gene>
    <name evidence="1" type="ORF">BST11_21075</name>
</gene>
<comment type="caution">
    <text evidence="1">The sequence shown here is derived from an EMBL/GenBank/DDBJ whole genome shotgun (WGS) entry which is preliminary data.</text>
</comment>
<keyword evidence="1" id="KW-0238">DNA-binding</keyword>
<dbReference type="EMBL" id="MVHD01000046">
    <property type="protein sequence ID" value="OQZ88818.1"/>
    <property type="molecule type" value="Genomic_DNA"/>
</dbReference>
<dbReference type="RefSeq" id="WP_083139939.1">
    <property type="nucleotide sequence ID" value="NZ_JACKVH010000011.1"/>
</dbReference>
<accession>A0ABX3R4B4</accession>
<reference evidence="1 2" key="1">
    <citation type="submission" date="2017-02" db="EMBL/GenBank/DDBJ databases">
        <title>The new phylogeny of genus Mycobacterium.</title>
        <authorList>
            <person name="Tortoli E."/>
            <person name="Trovato A."/>
            <person name="Cirillo D.M."/>
        </authorList>
    </citation>
    <scope>NUCLEOTIDE SEQUENCE [LARGE SCALE GENOMIC DNA]</scope>
    <source>
        <strain evidence="1 2">DSM 45230</strain>
    </source>
</reference>
<evidence type="ECO:0000313" key="1">
    <source>
        <dbReference type="EMBL" id="OQZ88818.1"/>
    </source>
</evidence>
<dbReference type="Proteomes" id="UP000192319">
    <property type="component" value="Unassembled WGS sequence"/>
</dbReference>
<name>A0ABX3R4B4_9MYCO</name>
<evidence type="ECO:0000313" key="2">
    <source>
        <dbReference type="Proteomes" id="UP000192319"/>
    </source>
</evidence>
<dbReference type="GO" id="GO:0003677">
    <property type="term" value="F:DNA binding"/>
    <property type="evidence" value="ECO:0007669"/>
    <property type="project" value="UniProtKB-KW"/>
</dbReference>
<proteinExistence type="predicted"/>
<keyword evidence="2" id="KW-1185">Reference proteome</keyword>
<sequence>MSNTPTPITSGRRDFESLQHAAERIDCSVFTLREKISAGELPAYRFSNKPGAAIRVKVADVNALMRPVIPAEIYADRLGSAK</sequence>
<protein>
    <submittedName>
        <fullName evidence="1">DNA-binding protein</fullName>
    </submittedName>
</protein>
<organism evidence="1 2">
    <name type="scientific">Mycobacterium alsense</name>
    <dbReference type="NCBI Taxonomy" id="324058"/>
    <lineage>
        <taxon>Bacteria</taxon>
        <taxon>Bacillati</taxon>
        <taxon>Actinomycetota</taxon>
        <taxon>Actinomycetes</taxon>
        <taxon>Mycobacteriales</taxon>
        <taxon>Mycobacteriaceae</taxon>
        <taxon>Mycobacterium</taxon>
    </lineage>
</organism>